<feature type="region of interest" description="Disordered" evidence="1">
    <location>
        <begin position="196"/>
        <end position="223"/>
    </location>
</feature>
<dbReference type="Pfam" id="PF06996">
    <property type="entry name" value="T6SS_TssG"/>
    <property type="match status" value="1"/>
</dbReference>
<sequence length="223" mass="23958">MGGEDGQLPLLTALAGIRRDALPGGADDGTCDMAGFYAALLRTRPVAASSVARALTHHFGVQVTLEPFVEVWDVIPKNKRSKLGGRVARLGFGAALGGRLRRKDLRVRLNIGPLDKADAERFLPRGSAAVGLAQRLAMFGLPNLQFEVRILFKPSCLQRLILTSKPGVGRRLNWDAFLLRQDGKVSRDTASYLLRPIDAGPRGDSPKAAGVRDADASIRPSGL</sequence>
<evidence type="ECO:0008006" key="4">
    <source>
        <dbReference type="Google" id="ProtNLM"/>
    </source>
</evidence>
<evidence type="ECO:0000313" key="3">
    <source>
        <dbReference type="Proteomes" id="UP000092634"/>
    </source>
</evidence>
<dbReference type="PANTHER" id="PTHR35564">
    <property type="match status" value="1"/>
</dbReference>
<organism evidence="2 3">
    <name type="scientific">Janthinobacterium lividum</name>
    <dbReference type="NCBI Taxonomy" id="29581"/>
    <lineage>
        <taxon>Bacteria</taxon>
        <taxon>Pseudomonadati</taxon>
        <taxon>Pseudomonadota</taxon>
        <taxon>Betaproteobacteria</taxon>
        <taxon>Burkholderiales</taxon>
        <taxon>Oxalobacteraceae</taxon>
        <taxon>Janthinobacterium</taxon>
    </lineage>
</organism>
<evidence type="ECO:0000256" key="1">
    <source>
        <dbReference type="SAM" id="MobiDB-lite"/>
    </source>
</evidence>
<proteinExistence type="predicted"/>
<protein>
    <recommendedName>
        <fullName evidence="4">Type VI secretion system baseplate subunit TssG</fullName>
    </recommendedName>
</protein>
<gene>
    <name evidence="2" type="ORF">BA896_004145</name>
</gene>
<dbReference type="EMBL" id="MAQB02000001">
    <property type="protein sequence ID" value="OFJ48283.1"/>
    <property type="molecule type" value="Genomic_DNA"/>
</dbReference>
<reference evidence="2 3" key="1">
    <citation type="submission" date="2016-10" db="EMBL/GenBank/DDBJ databases">
        <title>Updated version of Genome Assembly of Janthinobacterium lividum ERGS5:01.</title>
        <authorList>
            <person name="Kumar R."/>
            <person name="Acharya V."/>
            <person name="Singh D."/>
        </authorList>
    </citation>
    <scope>NUCLEOTIDE SEQUENCE [LARGE SCALE GENOMIC DNA]</scope>
    <source>
        <strain evidence="2 3">ERGS5:01</strain>
    </source>
</reference>
<evidence type="ECO:0000313" key="2">
    <source>
        <dbReference type="EMBL" id="OFJ48283.1"/>
    </source>
</evidence>
<accession>A0A1E8PPT8</accession>
<name>A0A1E8PPT8_9BURK</name>
<dbReference type="InterPro" id="IPR010732">
    <property type="entry name" value="T6SS_TssG-like"/>
</dbReference>
<dbReference type="AlphaFoldDB" id="A0A1E8PPT8"/>
<comment type="caution">
    <text evidence="2">The sequence shown here is derived from an EMBL/GenBank/DDBJ whole genome shotgun (WGS) entry which is preliminary data.</text>
</comment>
<dbReference type="Proteomes" id="UP000092634">
    <property type="component" value="Unassembled WGS sequence"/>
</dbReference>
<dbReference type="PANTHER" id="PTHR35564:SF4">
    <property type="entry name" value="CYTOPLASMIC PROTEIN"/>
    <property type="match status" value="1"/>
</dbReference>